<gene>
    <name evidence="2" type="ORF">Q7C36_021064</name>
</gene>
<feature type="region of interest" description="Disordered" evidence="1">
    <location>
        <begin position="1"/>
        <end position="48"/>
    </location>
</feature>
<keyword evidence="3" id="KW-1185">Reference proteome</keyword>
<dbReference type="Proteomes" id="UP001187315">
    <property type="component" value="Unassembled WGS sequence"/>
</dbReference>
<evidence type="ECO:0000256" key="1">
    <source>
        <dbReference type="SAM" id="MobiDB-lite"/>
    </source>
</evidence>
<protein>
    <submittedName>
        <fullName evidence="2">Uncharacterized protein</fullName>
    </submittedName>
</protein>
<evidence type="ECO:0000313" key="2">
    <source>
        <dbReference type="EMBL" id="KAK2821721.1"/>
    </source>
</evidence>
<evidence type="ECO:0000313" key="3">
    <source>
        <dbReference type="Proteomes" id="UP001187315"/>
    </source>
</evidence>
<reference evidence="2" key="1">
    <citation type="submission" date="2023-08" db="EMBL/GenBank/DDBJ databases">
        <title>Pelteobagrus vachellii genome.</title>
        <authorList>
            <person name="Liu H."/>
        </authorList>
    </citation>
    <scope>NUCLEOTIDE SEQUENCE</scope>
    <source>
        <strain evidence="2">PRFRI_2022a</strain>
        <tissue evidence="2">Muscle</tissue>
    </source>
</reference>
<sequence length="73" mass="8085">METHHFHTGNVSESSRRKRSESPTHSCISMKSDGSMDVPLKFKDGDSSLPHSKTPAGYFTYSHLDISVMELSG</sequence>
<proteinExistence type="predicted"/>
<dbReference type="EMBL" id="JAVHJS010000022">
    <property type="protein sequence ID" value="KAK2821721.1"/>
    <property type="molecule type" value="Genomic_DNA"/>
</dbReference>
<name>A0AA88IRK7_TACVA</name>
<dbReference type="AlphaFoldDB" id="A0AA88IRK7"/>
<organism evidence="2 3">
    <name type="scientific">Tachysurus vachellii</name>
    <name type="common">Darkbarbel catfish</name>
    <name type="synonym">Pelteobagrus vachellii</name>
    <dbReference type="NCBI Taxonomy" id="175792"/>
    <lineage>
        <taxon>Eukaryota</taxon>
        <taxon>Metazoa</taxon>
        <taxon>Chordata</taxon>
        <taxon>Craniata</taxon>
        <taxon>Vertebrata</taxon>
        <taxon>Euteleostomi</taxon>
        <taxon>Actinopterygii</taxon>
        <taxon>Neopterygii</taxon>
        <taxon>Teleostei</taxon>
        <taxon>Ostariophysi</taxon>
        <taxon>Siluriformes</taxon>
        <taxon>Bagridae</taxon>
        <taxon>Tachysurus</taxon>
    </lineage>
</organism>
<accession>A0AA88IRK7</accession>
<comment type="caution">
    <text evidence="2">The sequence shown here is derived from an EMBL/GenBank/DDBJ whole genome shotgun (WGS) entry which is preliminary data.</text>
</comment>